<dbReference type="PROSITE" id="PS51821">
    <property type="entry name" value="VELVET"/>
    <property type="match status" value="1"/>
</dbReference>
<feature type="domain" description="Velvet" evidence="2">
    <location>
        <begin position="43"/>
        <end position="193"/>
    </location>
</feature>
<evidence type="ECO:0000259" key="2">
    <source>
        <dbReference type="PROSITE" id="PS51821"/>
    </source>
</evidence>
<sequence length="199" mass="21642">MQYKMEQAAARILTGSIHRSKSHSLAFYVGDGTADDISEQHPGGPMQIHVNLPQQVRVGQIIYPPLVVNADVEVYDWIQVMLVDAFGNVDTALAGDLARSLHPLNDNQSGSSQPTGYAVFPNLSVGLVGTFTIKVCGMQMNYTSSSPDATVATEVYTGEINVREEAVAAEKPSNDERRLLRRLRDHSSRFGVPRSPASS</sequence>
<gene>
    <name evidence="3" type="ORF">JX265_010080</name>
</gene>
<reference evidence="3" key="1">
    <citation type="submission" date="2021-03" db="EMBL/GenBank/DDBJ databases">
        <title>Revisited historic fungal species revealed as producer of novel bioactive compounds through whole genome sequencing and comparative genomics.</title>
        <authorList>
            <person name="Vignolle G.A."/>
            <person name="Hochenegger N."/>
            <person name="Mach R.L."/>
            <person name="Mach-Aigner A.R."/>
            <person name="Javad Rahimi M."/>
            <person name="Salim K.A."/>
            <person name="Chan C.M."/>
            <person name="Lim L.B.L."/>
            <person name="Cai F."/>
            <person name="Druzhinina I.S."/>
            <person name="U'Ren J.M."/>
            <person name="Derntl C."/>
        </authorList>
    </citation>
    <scope>NUCLEOTIDE SEQUENCE</scope>
    <source>
        <strain evidence="3">TUCIM 5799</strain>
    </source>
</reference>
<evidence type="ECO:0000256" key="1">
    <source>
        <dbReference type="SAM" id="MobiDB-lite"/>
    </source>
</evidence>
<evidence type="ECO:0000313" key="3">
    <source>
        <dbReference type="EMBL" id="KAI1860156.1"/>
    </source>
</evidence>
<proteinExistence type="predicted"/>
<organism evidence="3 4">
    <name type="scientific">Neoarthrinium moseri</name>
    <dbReference type="NCBI Taxonomy" id="1658444"/>
    <lineage>
        <taxon>Eukaryota</taxon>
        <taxon>Fungi</taxon>
        <taxon>Dikarya</taxon>
        <taxon>Ascomycota</taxon>
        <taxon>Pezizomycotina</taxon>
        <taxon>Sordariomycetes</taxon>
        <taxon>Xylariomycetidae</taxon>
        <taxon>Amphisphaeriales</taxon>
        <taxon>Apiosporaceae</taxon>
        <taxon>Neoarthrinium</taxon>
    </lineage>
</organism>
<evidence type="ECO:0000313" key="4">
    <source>
        <dbReference type="Proteomes" id="UP000829685"/>
    </source>
</evidence>
<accession>A0A9P9WF08</accession>
<keyword evidence="4" id="KW-1185">Reference proteome</keyword>
<dbReference type="Proteomes" id="UP000829685">
    <property type="component" value="Unassembled WGS sequence"/>
</dbReference>
<dbReference type="AlphaFoldDB" id="A0A9P9WF08"/>
<comment type="caution">
    <text evidence="3">The sequence shown here is derived from an EMBL/GenBank/DDBJ whole genome shotgun (WGS) entry which is preliminary data.</text>
</comment>
<name>A0A9P9WF08_9PEZI</name>
<dbReference type="Gene3D" id="2.60.40.3960">
    <property type="entry name" value="Velvet domain"/>
    <property type="match status" value="1"/>
</dbReference>
<feature type="compositionally biased region" description="Basic and acidic residues" evidence="1">
    <location>
        <begin position="167"/>
        <end position="178"/>
    </location>
</feature>
<dbReference type="InterPro" id="IPR037525">
    <property type="entry name" value="Velvet_dom"/>
</dbReference>
<dbReference type="EMBL" id="JAFIMR010000032">
    <property type="protein sequence ID" value="KAI1860156.1"/>
    <property type="molecule type" value="Genomic_DNA"/>
</dbReference>
<feature type="region of interest" description="Disordered" evidence="1">
    <location>
        <begin position="167"/>
        <end position="199"/>
    </location>
</feature>
<protein>
    <recommendedName>
        <fullName evidence="2">Velvet domain-containing protein</fullName>
    </recommendedName>
</protein>
<dbReference type="InterPro" id="IPR038491">
    <property type="entry name" value="Velvet_dom_sf"/>
</dbReference>